<dbReference type="Gene3D" id="3.20.20.70">
    <property type="entry name" value="Aldolase class I"/>
    <property type="match status" value="1"/>
</dbReference>
<reference evidence="2 3" key="1">
    <citation type="submission" date="2023-10" db="EMBL/GenBank/DDBJ databases">
        <title>Sorlinia euscelidii gen. nov., sp. nov., an acetic acid bacteria isolated from the gut of Euscelidius variegatus emitter.</title>
        <authorList>
            <person name="Michoud G."/>
            <person name="Marasco R."/>
            <person name="Seferji K."/>
            <person name="Gonella E."/>
            <person name="Garuglieri E."/>
            <person name="Alma A."/>
            <person name="Mapelli F."/>
            <person name="Borin S."/>
            <person name="Daffonchio D."/>
            <person name="Crotti E."/>
        </authorList>
    </citation>
    <scope>NUCLEOTIDE SEQUENCE [LARGE SCALE GENOMIC DNA]</scope>
    <source>
        <strain evidence="2 3">EV16P</strain>
    </source>
</reference>
<gene>
    <name evidence="2" type="primary">pfaD</name>
    <name evidence="2" type="ORF">DOFOFD_06485</name>
</gene>
<dbReference type="RefSeq" id="WP_394819553.1">
    <property type="nucleotide sequence ID" value="NZ_JAWJZY010000002.1"/>
</dbReference>
<dbReference type="Proteomes" id="UP001312908">
    <property type="component" value="Unassembled WGS sequence"/>
</dbReference>
<dbReference type="InterPro" id="IPR013785">
    <property type="entry name" value="Aldolase_TIM"/>
</dbReference>
<dbReference type="InterPro" id="IPR014179">
    <property type="entry name" value="PfaD-like_TIM-barrel"/>
</dbReference>
<feature type="domain" description="[Acyl-carrier-protein] S-malonyltransferase-like inserted helical" evidence="1">
    <location>
        <begin position="363"/>
        <end position="442"/>
    </location>
</feature>
<dbReference type="NCBIfam" id="TIGR02814">
    <property type="entry name" value="pfaD_fam"/>
    <property type="match status" value="1"/>
</dbReference>
<protein>
    <submittedName>
        <fullName evidence="2">PfaD family protein</fullName>
    </submittedName>
</protein>
<dbReference type="PANTHER" id="PTHR32332">
    <property type="entry name" value="2-NITROPROPANE DIOXYGENASE"/>
    <property type="match status" value="1"/>
</dbReference>
<dbReference type="Pfam" id="PF21607">
    <property type="entry name" value="FabD_helical_ins"/>
    <property type="match status" value="1"/>
</dbReference>
<proteinExistence type="predicted"/>
<dbReference type="EMBL" id="JAWJZY010000002">
    <property type="protein sequence ID" value="MEE8658654.1"/>
    <property type="molecule type" value="Genomic_DNA"/>
</dbReference>
<keyword evidence="3" id="KW-1185">Reference proteome</keyword>
<name>A0ABU7U1A4_9PROT</name>
<evidence type="ECO:0000313" key="2">
    <source>
        <dbReference type="EMBL" id="MEE8658654.1"/>
    </source>
</evidence>
<sequence length="519" mass="56832">MTFFDYDILKDIWLLDSAGNTFYINEKLVTPARLENSKVVAVLPDVRNRTLGAAAFCNAHHIRHPYIGGEMANGIASEAMVKSLAQAGLLGFFGAAGLAPGNVEKAIINFKEALGAEKSWGVNLIHAPGDQSLERALVALFLKHGVRRVSASAFMSVTAAVVQYAASGLEEGPDGAVMRKNFVFAKVSRPEIARIFLSPAPQEILDALVAEGALTSDEARLARRVPIAENITVEADSGGHTDNRPLSVILPLVLGLREELRTEFAYSNPVYVGAAGGLGTPEAIAASFAMGADYVLTGSVNQSAIEAGISTGVKSLLAKAKATDMVMAPSADMFEIGAKVQVLKSGTMFAIRAQKLFDLYQRHTAFSDIPEDQRKRVEKEIFNASLTEIWDKTRQFWEKRNAKEVERALKNPRYQMALTFRWYLGLASHWAIQGETSRALDYQIWCGPAMGAFNEWVKGSFLEDVSQRNVAQIGRNLMLGAMLTERLNQLRLYGVHIPPDQSRFRPVPLDENLRPTPPQ</sequence>
<dbReference type="Pfam" id="PF03060">
    <property type="entry name" value="NMO"/>
    <property type="match status" value="1"/>
</dbReference>
<organism evidence="2 3">
    <name type="scientific">Sorlinia euscelidii</name>
    <dbReference type="NCBI Taxonomy" id="3081148"/>
    <lineage>
        <taxon>Bacteria</taxon>
        <taxon>Pseudomonadati</taxon>
        <taxon>Pseudomonadota</taxon>
        <taxon>Alphaproteobacteria</taxon>
        <taxon>Acetobacterales</taxon>
        <taxon>Acetobacteraceae</taxon>
        <taxon>Sorlinia</taxon>
    </lineage>
</organism>
<evidence type="ECO:0000313" key="3">
    <source>
        <dbReference type="Proteomes" id="UP001312908"/>
    </source>
</evidence>
<dbReference type="PANTHER" id="PTHR32332:SF20">
    <property type="entry name" value="2-NITROPROPANE DIOXYGENASE-LIKE PROTEIN"/>
    <property type="match status" value="1"/>
</dbReference>
<dbReference type="SUPFAM" id="SSF51412">
    <property type="entry name" value="Inosine monophosphate dehydrogenase (IMPDH)"/>
    <property type="match status" value="1"/>
</dbReference>
<accession>A0ABU7U1A4</accession>
<dbReference type="InterPro" id="IPR049489">
    <property type="entry name" value="FabD-like_helical_ins"/>
</dbReference>
<evidence type="ECO:0000259" key="1">
    <source>
        <dbReference type="Pfam" id="PF21607"/>
    </source>
</evidence>
<comment type="caution">
    <text evidence="2">The sequence shown here is derived from an EMBL/GenBank/DDBJ whole genome shotgun (WGS) entry which is preliminary data.</text>
</comment>